<feature type="transmembrane region" description="Helical" evidence="11">
    <location>
        <begin position="154"/>
        <end position="174"/>
    </location>
</feature>
<dbReference type="InterPro" id="IPR003918">
    <property type="entry name" value="NADH_UbQ_OxRdtase"/>
</dbReference>
<proteinExistence type="inferred from homology"/>
<dbReference type="PANTHER" id="PTHR42682">
    <property type="entry name" value="HYDROGENASE-4 COMPONENT F"/>
    <property type="match status" value="1"/>
</dbReference>
<dbReference type="PRINTS" id="PR01437">
    <property type="entry name" value="NUOXDRDTASE4"/>
</dbReference>
<keyword evidence="11" id="KW-0679">Respiratory chain</keyword>
<dbReference type="InterPro" id="IPR052175">
    <property type="entry name" value="ComplexI-like_HydComp"/>
</dbReference>
<dbReference type="GO" id="GO:0008137">
    <property type="term" value="F:NADH dehydrogenase (ubiquinone) activity"/>
    <property type="evidence" value="ECO:0007669"/>
    <property type="project" value="UniProtKB-UniRule"/>
</dbReference>
<keyword evidence="7 11" id="KW-1133">Transmembrane helix</keyword>
<comment type="similarity">
    <text evidence="2 11">Belongs to the complex I subunit 4 family.</text>
</comment>
<reference evidence="13" key="1">
    <citation type="journal article" date="2007" name="Parasitology">
        <title>The mitochondrial genome of Gyrodactylus salaris (Platyhelminthes: Monogenea), a pathogen of Atlantic salmon (Salmo salar).</title>
        <authorList>
            <person name="Huyse T."/>
            <person name="Plaisance L."/>
            <person name="Webster B.L."/>
            <person name="Mo T.A."/>
            <person name="Bakke T.A."/>
            <person name="Bachmann L."/>
            <person name="Littlewood D.T."/>
        </authorList>
    </citation>
    <scope>NUCLEOTIDE SEQUENCE</scope>
</reference>
<evidence type="ECO:0000256" key="1">
    <source>
        <dbReference type="ARBA" id="ARBA00004651"/>
    </source>
</evidence>
<evidence type="ECO:0000259" key="12">
    <source>
        <dbReference type="Pfam" id="PF00361"/>
    </source>
</evidence>
<dbReference type="GO" id="GO:0042773">
    <property type="term" value="P:ATP synthesis coupled electron transport"/>
    <property type="evidence" value="ECO:0007669"/>
    <property type="project" value="InterPro"/>
</dbReference>
<geneLocation type="mitochondrion" evidence="13"/>
<keyword evidence="11 13" id="KW-0496">Mitochondrion</keyword>
<evidence type="ECO:0000256" key="2">
    <source>
        <dbReference type="ARBA" id="ARBA00009025"/>
    </source>
</evidence>
<feature type="transmembrane region" description="Helical" evidence="11">
    <location>
        <begin position="381"/>
        <end position="401"/>
    </location>
</feature>
<evidence type="ECO:0000256" key="7">
    <source>
        <dbReference type="ARBA" id="ARBA00022989"/>
    </source>
</evidence>
<keyword evidence="11" id="KW-0830">Ubiquinone</keyword>
<dbReference type="EC" id="7.1.1.2" evidence="3 11"/>
<dbReference type="Pfam" id="PF00361">
    <property type="entry name" value="Proton_antipo_M"/>
    <property type="match status" value="1"/>
</dbReference>
<feature type="transmembrane region" description="Helical" evidence="11">
    <location>
        <begin position="217"/>
        <end position="235"/>
    </location>
</feature>
<dbReference type="PANTHER" id="PTHR42682:SF4">
    <property type="entry name" value="NADH-UBIQUINONE_PLASTOQUINONE"/>
    <property type="match status" value="1"/>
</dbReference>
<comment type="catalytic activity">
    <reaction evidence="10 11">
        <text>a ubiquinone + NADH + 5 H(+)(in) = a ubiquinol + NAD(+) + 4 H(+)(out)</text>
        <dbReference type="Rhea" id="RHEA:29091"/>
        <dbReference type="Rhea" id="RHEA-COMP:9565"/>
        <dbReference type="Rhea" id="RHEA-COMP:9566"/>
        <dbReference type="ChEBI" id="CHEBI:15378"/>
        <dbReference type="ChEBI" id="CHEBI:16389"/>
        <dbReference type="ChEBI" id="CHEBI:17976"/>
        <dbReference type="ChEBI" id="CHEBI:57540"/>
        <dbReference type="ChEBI" id="CHEBI:57945"/>
        <dbReference type="EC" id="7.1.1.2"/>
    </reaction>
</comment>
<feature type="transmembrane region" description="Helical" evidence="11">
    <location>
        <begin position="90"/>
        <end position="108"/>
    </location>
</feature>
<feature type="transmembrane region" description="Helical" evidence="11">
    <location>
        <begin position="268"/>
        <end position="289"/>
    </location>
</feature>
<dbReference type="EMBL" id="DQ988931">
    <property type="protein sequence ID" value="ABI74681.1"/>
    <property type="molecule type" value="Genomic_DNA"/>
</dbReference>
<organism evidence="13">
    <name type="scientific">Gyrodactylus salaris</name>
    <name type="common">Flatworm</name>
    <dbReference type="NCBI Taxonomy" id="37629"/>
    <lineage>
        <taxon>Eukaryota</taxon>
        <taxon>Metazoa</taxon>
        <taxon>Spiralia</taxon>
        <taxon>Lophotrochozoa</taxon>
        <taxon>Platyhelminthes</taxon>
        <taxon>Monogenea</taxon>
        <taxon>Monopisthocotylea</taxon>
        <taxon>Gyrodactylidea</taxon>
        <taxon>Gyrodactylidae</taxon>
        <taxon>Gyrodactylus</taxon>
    </lineage>
</organism>
<keyword evidence="6 11" id="KW-0812">Transmembrane</keyword>
<keyword evidence="11" id="KW-0520">NAD</keyword>
<evidence type="ECO:0000256" key="5">
    <source>
        <dbReference type="ARBA" id="ARBA00022475"/>
    </source>
</evidence>
<dbReference type="AlphaFoldDB" id="A2D6E5"/>
<protein>
    <recommendedName>
        <fullName evidence="4 11">NADH-ubiquinone oxidoreductase chain 4</fullName>
        <ecNumber evidence="3 11">7.1.1.2</ecNumber>
    </recommendedName>
</protein>
<name>A2D6E5_GYRSA</name>
<keyword evidence="11" id="KW-0249">Electron transport</keyword>
<keyword evidence="9 11" id="KW-0472">Membrane</keyword>
<keyword evidence="5" id="KW-1003">Cell membrane</keyword>
<evidence type="ECO:0000256" key="10">
    <source>
        <dbReference type="ARBA" id="ARBA00049551"/>
    </source>
</evidence>
<feature type="transmembrane region" description="Helical" evidence="11">
    <location>
        <begin position="38"/>
        <end position="60"/>
    </location>
</feature>
<evidence type="ECO:0000313" key="13">
    <source>
        <dbReference type="EMBL" id="ABI74681.1"/>
    </source>
</evidence>
<evidence type="ECO:0000256" key="11">
    <source>
        <dbReference type="RuleBase" id="RU003297"/>
    </source>
</evidence>
<accession>A2D6E5</accession>
<feature type="transmembrane region" description="Helical" evidence="11">
    <location>
        <begin position="350"/>
        <end position="369"/>
    </location>
</feature>
<sequence>MILWQILPLSTALLVLLALVTLTNGVNSHLILSEHISLDSFGVCLSIIPLFSVLSLIIILGNDLSGINVAFILLSSISSILCFNCNSFMLFFVTYELSIIFLLFSLFTGSPYSERGLAGWYFLGYLVVGGVPLLLLCIYNSLNSGELIVNDPNSAINYILFLIFITKVPLFPFHSWLPIVHAEANSYVSIMLSGYIMKLGILGIVRLFSSSGEVLKVYLILFFLASCYFLVSSAIELDNKRWLAFLSLGHISIGVLGILSIPHSNEYLISSFSLGHGLSVICLFLYFSVQSGVVGSRNWVVILNNNNSGVVWAISLGVLSLISFPPSILFFNEVFIFVSSIGVQSVSYVFYLYILLGVIGPVCILSVILSRLSNTSSLNCFNINYMILLCGMVIFYLYTILI</sequence>
<gene>
    <name evidence="13" type="primary">nad4</name>
</gene>
<evidence type="ECO:0000256" key="4">
    <source>
        <dbReference type="ARBA" id="ARBA00021006"/>
    </source>
</evidence>
<feature type="domain" description="NADH:quinone oxidoreductase/Mrp antiporter transmembrane" evidence="12">
    <location>
        <begin position="86"/>
        <end position="351"/>
    </location>
</feature>
<dbReference type="GO" id="GO:0016491">
    <property type="term" value="F:oxidoreductase activity"/>
    <property type="evidence" value="ECO:0007669"/>
    <property type="project" value="UniProtKB-KW"/>
</dbReference>
<feature type="transmembrane region" description="Helical" evidence="11">
    <location>
        <begin position="186"/>
        <end position="205"/>
    </location>
</feature>
<evidence type="ECO:0000256" key="9">
    <source>
        <dbReference type="ARBA" id="ARBA00023136"/>
    </source>
</evidence>
<feature type="transmembrane region" description="Helical" evidence="11">
    <location>
        <begin position="120"/>
        <end position="142"/>
    </location>
</feature>
<comment type="subcellular location">
    <subcellularLocation>
        <location evidence="1">Cell membrane</location>
        <topology evidence="1">Multi-pass membrane protein</topology>
    </subcellularLocation>
    <subcellularLocation>
        <location evidence="11">Mitochondrion membrane</location>
        <topology evidence="11">Multi-pass membrane protein</topology>
    </subcellularLocation>
</comment>
<keyword evidence="8" id="KW-0560">Oxidoreductase</keyword>
<dbReference type="GO" id="GO:0005886">
    <property type="term" value="C:plasma membrane"/>
    <property type="evidence" value="ECO:0007669"/>
    <property type="project" value="UniProtKB-SubCell"/>
</dbReference>
<evidence type="ECO:0000256" key="6">
    <source>
        <dbReference type="ARBA" id="ARBA00022692"/>
    </source>
</evidence>
<feature type="transmembrane region" description="Helical" evidence="11">
    <location>
        <begin position="6"/>
        <end position="26"/>
    </location>
</feature>
<evidence type="ECO:0000256" key="8">
    <source>
        <dbReference type="ARBA" id="ARBA00023002"/>
    </source>
</evidence>
<dbReference type="InterPro" id="IPR001750">
    <property type="entry name" value="ND/Mrp_TM"/>
</dbReference>
<evidence type="ECO:0000256" key="3">
    <source>
        <dbReference type="ARBA" id="ARBA00012944"/>
    </source>
</evidence>
<feature type="transmembrane region" description="Helical" evidence="11">
    <location>
        <begin position="309"/>
        <end position="338"/>
    </location>
</feature>
<feature type="transmembrane region" description="Helical" evidence="11">
    <location>
        <begin position="66"/>
        <end position="83"/>
    </location>
</feature>
<keyword evidence="11" id="KW-0813">Transport</keyword>
<comment type="function">
    <text evidence="11">Core subunit of the mitochondrial membrane respiratory chain NADH dehydrogenase (Complex I) which catalyzes electron transfer from NADH through the respiratory chain, using ubiquinone as an electron acceptor. Essential for the catalytic activity and assembly of complex I.</text>
</comment>
<dbReference type="GO" id="GO:0031966">
    <property type="term" value="C:mitochondrial membrane"/>
    <property type="evidence" value="ECO:0007669"/>
    <property type="project" value="UniProtKB-SubCell"/>
</dbReference>